<evidence type="ECO:0000313" key="2">
    <source>
        <dbReference type="Proteomes" id="UP001234297"/>
    </source>
</evidence>
<proteinExistence type="predicted"/>
<protein>
    <submittedName>
        <fullName evidence="1">Uncharacterized protein</fullName>
    </submittedName>
</protein>
<name>A0ACC2LXU0_PERAE</name>
<comment type="caution">
    <text evidence="1">The sequence shown here is derived from an EMBL/GenBank/DDBJ whole genome shotgun (WGS) entry which is preliminary data.</text>
</comment>
<reference evidence="1 2" key="1">
    <citation type="journal article" date="2022" name="Hortic Res">
        <title>A haplotype resolved chromosomal level avocado genome allows analysis of novel avocado genes.</title>
        <authorList>
            <person name="Nath O."/>
            <person name="Fletcher S.J."/>
            <person name="Hayward A."/>
            <person name="Shaw L.M."/>
            <person name="Masouleh A.K."/>
            <person name="Furtado A."/>
            <person name="Henry R.J."/>
            <person name="Mitter N."/>
        </authorList>
    </citation>
    <scope>NUCLEOTIDE SEQUENCE [LARGE SCALE GENOMIC DNA]</scope>
    <source>
        <strain evidence="2">cv. Hass</strain>
    </source>
</reference>
<accession>A0ACC2LXU0</accession>
<organism evidence="1 2">
    <name type="scientific">Persea americana</name>
    <name type="common">Avocado</name>
    <dbReference type="NCBI Taxonomy" id="3435"/>
    <lineage>
        <taxon>Eukaryota</taxon>
        <taxon>Viridiplantae</taxon>
        <taxon>Streptophyta</taxon>
        <taxon>Embryophyta</taxon>
        <taxon>Tracheophyta</taxon>
        <taxon>Spermatophyta</taxon>
        <taxon>Magnoliopsida</taxon>
        <taxon>Magnoliidae</taxon>
        <taxon>Laurales</taxon>
        <taxon>Lauraceae</taxon>
        <taxon>Persea</taxon>
    </lineage>
</organism>
<sequence length="111" mass="13205">MSESMQNRASEMLSRNLFYLNNPPPSRLMVNFAFCHFAFKFEELLSAFHIFSWTLHMIRIQEVLDKLLISRVCIRLWQFIGSQWSQATHAHVSYQLSHQRDILMIVITCEK</sequence>
<dbReference type="EMBL" id="CM056811">
    <property type="protein sequence ID" value="KAJ8638134.1"/>
    <property type="molecule type" value="Genomic_DNA"/>
</dbReference>
<dbReference type="Proteomes" id="UP001234297">
    <property type="component" value="Chromosome 3"/>
</dbReference>
<evidence type="ECO:0000313" key="1">
    <source>
        <dbReference type="EMBL" id="KAJ8638134.1"/>
    </source>
</evidence>
<gene>
    <name evidence="1" type="ORF">MRB53_012401</name>
</gene>
<keyword evidence="2" id="KW-1185">Reference proteome</keyword>